<keyword evidence="7" id="KW-1185">Reference proteome</keyword>
<dbReference type="InterPro" id="IPR005119">
    <property type="entry name" value="LysR_subst-bd"/>
</dbReference>
<evidence type="ECO:0000256" key="3">
    <source>
        <dbReference type="ARBA" id="ARBA00023125"/>
    </source>
</evidence>
<proteinExistence type="inferred from homology"/>
<dbReference type="RefSeq" id="WP_408232284.1">
    <property type="nucleotide sequence ID" value="NZ_JAQQCF010000029.1"/>
</dbReference>
<keyword evidence="4" id="KW-0804">Transcription</keyword>
<dbReference type="PANTHER" id="PTHR30346">
    <property type="entry name" value="TRANSCRIPTIONAL DUAL REGULATOR HCAR-RELATED"/>
    <property type="match status" value="1"/>
</dbReference>
<keyword evidence="3" id="KW-0238">DNA-binding</keyword>
<dbReference type="Gene3D" id="3.40.190.10">
    <property type="entry name" value="Periplasmic binding protein-like II"/>
    <property type="match status" value="2"/>
</dbReference>
<dbReference type="SUPFAM" id="SSF46785">
    <property type="entry name" value="Winged helix' DNA-binding domain"/>
    <property type="match status" value="1"/>
</dbReference>
<comment type="caution">
    <text evidence="6">The sequence shown here is derived from an EMBL/GenBank/DDBJ whole genome shotgun (WGS) entry which is preliminary data.</text>
</comment>
<dbReference type="PRINTS" id="PR00039">
    <property type="entry name" value="HTHLYSR"/>
</dbReference>
<dbReference type="InterPro" id="IPR000847">
    <property type="entry name" value="LysR_HTH_N"/>
</dbReference>
<dbReference type="InterPro" id="IPR036388">
    <property type="entry name" value="WH-like_DNA-bd_sf"/>
</dbReference>
<dbReference type="Pfam" id="PF00126">
    <property type="entry name" value="HTH_1"/>
    <property type="match status" value="1"/>
</dbReference>
<dbReference type="Gene3D" id="1.10.10.10">
    <property type="entry name" value="Winged helix-like DNA-binding domain superfamily/Winged helix DNA-binding domain"/>
    <property type="match status" value="1"/>
</dbReference>
<comment type="similarity">
    <text evidence="1">Belongs to the LysR transcriptional regulatory family.</text>
</comment>
<sequence length="299" mass="33331">MVIWMLSSRALQQFIVLAEELHFGRAADRLHISQPPLSQAIMRLEQTVGVELFFRKSRSVSLTDAGRVFLVEARRLLEQHELVIAHTRQACIGMTGRISLGFVGSVSYGLLPELLSMFRRKYPDIAFDLRELPSSEQLAAFHAQQIELGIVRLPLSNASDLEMKVIKRERMIAVLPLGHPLAKKRTIELKSLSNETFMMFPPHLVLSLHAKTMMACHAAGFSPRTGLEAWQMPTMVSLIAAQMGVALLPAQVKHIPHPGVVYRDVTGDGGHLDLEIALAWRPQSRSRLCQQVIEAIPAA</sequence>
<evidence type="ECO:0000259" key="5">
    <source>
        <dbReference type="PROSITE" id="PS50931"/>
    </source>
</evidence>
<dbReference type="PROSITE" id="PS50931">
    <property type="entry name" value="HTH_LYSR"/>
    <property type="match status" value="1"/>
</dbReference>
<protein>
    <submittedName>
        <fullName evidence="6">LysR family transcriptional regulator</fullName>
    </submittedName>
</protein>
<evidence type="ECO:0000313" key="7">
    <source>
        <dbReference type="Proteomes" id="UP001629432"/>
    </source>
</evidence>
<dbReference type="InterPro" id="IPR036390">
    <property type="entry name" value="WH_DNA-bd_sf"/>
</dbReference>
<dbReference type="PANTHER" id="PTHR30346:SF0">
    <property type="entry name" value="HCA OPERON TRANSCRIPTIONAL ACTIVATOR HCAR"/>
    <property type="match status" value="1"/>
</dbReference>
<dbReference type="Proteomes" id="UP001629432">
    <property type="component" value="Unassembled WGS sequence"/>
</dbReference>
<evidence type="ECO:0000256" key="1">
    <source>
        <dbReference type="ARBA" id="ARBA00009437"/>
    </source>
</evidence>
<reference evidence="6 7" key="1">
    <citation type="journal article" date="2024" name="Chem. Sci.">
        <title>Discovery of megapolipeptins by genome mining of a Burkholderiales bacteria collection.</title>
        <authorList>
            <person name="Paulo B.S."/>
            <person name="Recchia M.J.J."/>
            <person name="Lee S."/>
            <person name="Fergusson C.H."/>
            <person name="Romanowski S.B."/>
            <person name="Hernandez A."/>
            <person name="Krull N."/>
            <person name="Liu D.Y."/>
            <person name="Cavanagh H."/>
            <person name="Bos A."/>
            <person name="Gray C.A."/>
            <person name="Murphy B.T."/>
            <person name="Linington R.G."/>
            <person name="Eustaquio A.S."/>
        </authorList>
    </citation>
    <scope>NUCLEOTIDE SEQUENCE [LARGE SCALE GENOMIC DNA]</scope>
    <source>
        <strain evidence="6 7">RL17-338-BIC-A</strain>
    </source>
</reference>
<organism evidence="6 7">
    <name type="scientific">Paraburkholderia metrosideri</name>
    <dbReference type="NCBI Taxonomy" id="580937"/>
    <lineage>
        <taxon>Bacteria</taxon>
        <taxon>Pseudomonadati</taxon>
        <taxon>Pseudomonadota</taxon>
        <taxon>Betaproteobacteria</taxon>
        <taxon>Burkholderiales</taxon>
        <taxon>Burkholderiaceae</taxon>
        <taxon>Paraburkholderia</taxon>
    </lineage>
</organism>
<dbReference type="Pfam" id="PF03466">
    <property type="entry name" value="LysR_substrate"/>
    <property type="match status" value="1"/>
</dbReference>
<dbReference type="CDD" id="cd08414">
    <property type="entry name" value="PBP2_LTTR_aromatics_like"/>
    <property type="match status" value="1"/>
</dbReference>
<evidence type="ECO:0000256" key="4">
    <source>
        <dbReference type="ARBA" id="ARBA00023163"/>
    </source>
</evidence>
<name>A0ABW9E0W3_9BURK</name>
<feature type="domain" description="HTH lysR-type" evidence="5">
    <location>
        <begin position="6"/>
        <end position="63"/>
    </location>
</feature>
<evidence type="ECO:0000256" key="2">
    <source>
        <dbReference type="ARBA" id="ARBA00023015"/>
    </source>
</evidence>
<dbReference type="EMBL" id="JAQQCF010000029">
    <property type="protein sequence ID" value="MFM0640554.1"/>
    <property type="molecule type" value="Genomic_DNA"/>
</dbReference>
<accession>A0ABW9E0W3</accession>
<keyword evidence="2" id="KW-0805">Transcription regulation</keyword>
<gene>
    <name evidence="6" type="ORF">PQQ63_28050</name>
</gene>
<evidence type="ECO:0000313" key="6">
    <source>
        <dbReference type="EMBL" id="MFM0640554.1"/>
    </source>
</evidence>
<dbReference type="SUPFAM" id="SSF53850">
    <property type="entry name" value="Periplasmic binding protein-like II"/>
    <property type="match status" value="1"/>
</dbReference>